<feature type="region of interest" description="Disordered" evidence="1">
    <location>
        <begin position="271"/>
        <end position="293"/>
    </location>
</feature>
<keyword evidence="4" id="KW-1185">Reference proteome</keyword>
<feature type="compositionally biased region" description="Basic and acidic residues" evidence="1">
    <location>
        <begin position="124"/>
        <end position="137"/>
    </location>
</feature>
<dbReference type="InterPro" id="IPR003169">
    <property type="entry name" value="GYF"/>
</dbReference>
<feature type="region of interest" description="Disordered" evidence="1">
    <location>
        <begin position="1"/>
        <end position="34"/>
    </location>
</feature>
<evidence type="ECO:0000256" key="1">
    <source>
        <dbReference type="SAM" id="MobiDB-lite"/>
    </source>
</evidence>
<reference evidence="3" key="1">
    <citation type="submission" date="2021-10" db="EMBL/GenBank/DDBJ databases">
        <title>De novo Genome Assembly of Clathrus columnatus (Basidiomycota, Fungi) Using Illumina and Nanopore Sequence Data.</title>
        <authorList>
            <person name="Ogiso-Tanaka E."/>
            <person name="Itagaki H."/>
            <person name="Hosoya T."/>
            <person name="Hosaka K."/>
        </authorList>
    </citation>
    <scope>NUCLEOTIDE SEQUENCE</scope>
    <source>
        <strain evidence="3">MO-923</strain>
    </source>
</reference>
<sequence>MAPKRAASTSFPTGKPFAENGGTAAGPSTKRTRFVSPNNAEFIGNETTERANMAQFEEQVDASLEDGLTTSSRRNRVNVDGYDSDSTDDGEGVVESRKKGNKEDEDLDMFATGDDNADKEDEDTFVKKKTEYLKLGDIEGQEFDDEKSLSDEEEEPEDEDDAERRKKAGMGYELSSFNMREEMEEGKFDADGTFVRTHDPHGIHDRWMEGLSEKEIIKARKNKKQREKEERERVAKEEKETMSKEEAERELVGYLKKSETTLEALQRLGTVAKKRKSSQNHSLKRKNNTGMDVDQALQTSPSLENKIQDAIGRITSLSSILMSHGNIDIYSWTYEQLLRSVRAAGNVEPDWVPPNHSAIYEYRWAVNDSGETNQNGESHDHVPPQVQVYGPYREEELLSWYNANYFGDGGEKIRLRRTGENEWWSWDEVIF</sequence>
<evidence type="ECO:0000313" key="3">
    <source>
        <dbReference type="EMBL" id="GJJ10585.1"/>
    </source>
</evidence>
<evidence type="ECO:0000259" key="2">
    <source>
        <dbReference type="PROSITE" id="PS50829"/>
    </source>
</evidence>
<dbReference type="Gene3D" id="3.30.1490.40">
    <property type="match status" value="1"/>
</dbReference>
<dbReference type="PANTHER" id="PTHR13138">
    <property type="entry name" value="PROTEIN LIN1"/>
    <property type="match status" value="1"/>
</dbReference>
<feature type="compositionally biased region" description="Basic residues" evidence="1">
    <location>
        <begin position="272"/>
        <end position="287"/>
    </location>
</feature>
<dbReference type="SUPFAM" id="SSF55277">
    <property type="entry name" value="GYF domain"/>
    <property type="match status" value="1"/>
</dbReference>
<dbReference type="InterPro" id="IPR035445">
    <property type="entry name" value="GYF-like_dom_sf"/>
</dbReference>
<dbReference type="EMBL" id="BPWL01000005">
    <property type="protein sequence ID" value="GJJ10585.1"/>
    <property type="molecule type" value="Genomic_DNA"/>
</dbReference>
<feature type="compositionally biased region" description="Acidic residues" evidence="1">
    <location>
        <begin position="82"/>
        <end position="92"/>
    </location>
</feature>
<evidence type="ECO:0000313" key="4">
    <source>
        <dbReference type="Proteomes" id="UP001050691"/>
    </source>
</evidence>
<name>A0AAV5AF55_9AGAM</name>
<dbReference type="AlphaFoldDB" id="A0AAV5AF55"/>
<gene>
    <name evidence="3" type="ORF">Clacol_004812</name>
</gene>
<feature type="region of interest" description="Disordered" evidence="1">
    <location>
        <begin position="220"/>
        <end position="244"/>
    </location>
</feature>
<dbReference type="PANTHER" id="PTHR13138:SF3">
    <property type="entry name" value="CD2 ANTIGEN CYTOPLASMIC TAIL-BINDING PROTEIN 2"/>
    <property type="match status" value="1"/>
</dbReference>
<feature type="compositionally biased region" description="Acidic residues" evidence="1">
    <location>
        <begin position="139"/>
        <end position="161"/>
    </location>
</feature>
<feature type="compositionally biased region" description="Basic and acidic residues" evidence="1">
    <location>
        <begin position="226"/>
        <end position="244"/>
    </location>
</feature>
<dbReference type="InterPro" id="IPR039905">
    <property type="entry name" value="CD2BP2/Lin1"/>
</dbReference>
<proteinExistence type="predicted"/>
<accession>A0AAV5AF55</accession>
<dbReference type="PROSITE" id="PS50829">
    <property type="entry name" value="GYF"/>
    <property type="match status" value="1"/>
</dbReference>
<dbReference type="Proteomes" id="UP001050691">
    <property type="component" value="Unassembled WGS sequence"/>
</dbReference>
<dbReference type="GO" id="GO:0005682">
    <property type="term" value="C:U5 snRNP"/>
    <property type="evidence" value="ECO:0007669"/>
    <property type="project" value="InterPro"/>
</dbReference>
<organism evidence="3 4">
    <name type="scientific">Clathrus columnatus</name>
    <dbReference type="NCBI Taxonomy" id="1419009"/>
    <lineage>
        <taxon>Eukaryota</taxon>
        <taxon>Fungi</taxon>
        <taxon>Dikarya</taxon>
        <taxon>Basidiomycota</taxon>
        <taxon>Agaricomycotina</taxon>
        <taxon>Agaricomycetes</taxon>
        <taxon>Phallomycetidae</taxon>
        <taxon>Phallales</taxon>
        <taxon>Clathraceae</taxon>
        <taxon>Clathrus</taxon>
    </lineage>
</organism>
<dbReference type="Pfam" id="PF02213">
    <property type="entry name" value="GYF"/>
    <property type="match status" value="1"/>
</dbReference>
<feature type="region of interest" description="Disordered" evidence="1">
    <location>
        <begin position="62"/>
        <end position="170"/>
    </location>
</feature>
<comment type="caution">
    <text evidence="3">The sequence shown here is derived from an EMBL/GenBank/DDBJ whole genome shotgun (WGS) entry which is preliminary data.</text>
</comment>
<feature type="domain" description="GYF" evidence="2">
    <location>
        <begin position="376"/>
        <end position="431"/>
    </location>
</feature>
<protein>
    <recommendedName>
        <fullName evidence="2">GYF domain-containing protein</fullName>
    </recommendedName>
</protein>